<proteinExistence type="predicted"/>
<dbReference type="OrthoDB" id="271187at2"/>
<sequence length="186" mass="20289">MPSFGVILDACVLIPAALRDTLLRTAAAALYRLHWSEDILAEVERNLVEHKMTSATGAKYVVGAMREAFPEADVDGYQCLIPAMANHEKDRHILAAAVVAGAQVIVTMNLKDFPDHALAPFGIEAQSPDEFLGNPFDLDPELMTEIVKEQAEDLANPPMSVDELLDGLAIQAPHFAELVRGFRHSC</sequence>
<dbReference type="Pfam" id="PF26343">
    <property type="entry name" value="VapC50_C"/>
    <property type="match status" value="1"/>
</dbReference>
<dbReference type="AlphaFoldDB" id="I4EHR1"/>
<dbReference type="InterPro" id="IPR029060">
    <property type="entry name" value="PIN-like_dom_sf"/>
</dbReference>
<keyword evidence="4" id="KW-1185">Reference proteome</keyword>
<dbReference type="EMBL" id="CAGS01000249">
    <property type="protein sequence ID" value="CCF84223.1"/>
    <property type="molecule type" value="Genomic_DNA"/>
</dbReference>
<reference evidence="3 4" key="1">
    <citation type="journal article" date="2012" name="ISME J.">
        <title>Nitrification expanded: discovery, physiology and genomics of a nitrite-oxidizing bacterium from the phylum Chloroflexi.</title>
        <authorList>
            <person name="Sorokin D.Y."/>
            <person name="Lucker S."/>
            <person name="Vejmelkova D."/>
            <person name="Kostrikina N.A."/>
            <person name="Kleerebezem R."/>
            <person name="Rijpstra W.I."/>
            <person name="Damste J.S."/>
            <person name="Le Paslier D."/>
            <person name="Muyzer G."/>
            <person name="Wagner M."/>
            <person name="van Loosdrecht M.C."/>
            <person name="Daims H."/>
        </authorList>
    </citation>
    <scope>NUCLEOTIDE SEQUENCE [LARGE SCALE GENOMIC DNA]</scope>
    <source>
        <strain evidence="4">none</strain>
    </source>
</reference>
<dbReference type="RefSeq" id="WP_008478228.1">
    <property type="nucleotide sequence ID" value="NZ_CAGS01000249.1"/>
</dbReference>
<dbReference type="Pfam" id="PF13470">
    <property type="entry name" value="PIN_3"/>
    <property type="match status" value="1"/>
</dbReference>
<accession>I4EHR1</accession>
<evidence type="ECO:0000313" key="4">
    <source>
        <dbReference type="Proteomes" id="UP000004221"/>
    </source>
</evidence>
<feature type="domain" description="VapC50 C-terminal" evidence="2">
    <location>
        <begin position="128"/>
        <end position="180"/>
    </location>
</feature>
<evidence type="ECO:0000259" key="2">
    <source>
        <dbReference type="Pfam" id="PF26343"/>
    </source>
</evidence>
<dbReference type="InterPro" id="IPR002716">
    <property type="entry name" value="PIN_dom"/>
</dbReference>
<feature type="domain" description="PIN" evidence="1">
    <location>
        <begin position="6"/>
        <end position="110"/>
    </location>
</feature>
<evidence type="ECO:0000313" key="3">
    <source>
        <dbReference type="EMBL" id="CCF84223.1"/>
    </source>
</evidence>
<comment type="caution">
    <text evidence="3">The sequence shown here is derived from an EMBL/GenBank/DDBJ whole genome shotgun (WGS) entry which is preliminary data.</text>
</comment>
<dbReference type="InterPro" id="IPR058652">
    <property type="entry name" value="VapC50_C"/>
</dbReference>
<evidence type="ECO:0000259" key="1">
    <source>
        <dbReference type="Pfam" id="PF13470"/>
    </source>
</evidence>
<organism evidence="3 4">
    <name type="scientific">Nitrolancea hollandica Lb</name>
    <dbReference type="NCBI Taxonomy" id="1129897"/>
    <lineage>
        <taxon>Bacteria</taxon>
        <taxon>Pseudomonadati</taxon>
        <taxon>Thermomicrobiota</taxon>
        <taxon>Thermomicrobia</taxon>
        <taxon>Sphaerobacterales</taxon>
        <taxon>Sphaerobacterineae</taxon>
        <taxon>Sphaerobacteraceae</taxon>
        <taxon>Nitrolancea</taxon>
    </lineage>
</organism>
<gene>
    <name evidence="3" type="ORF">NITHO_3220002</name>
</gene>
<name>I4EHR1_9BACT</name>
<protein>
    <submittedName>
        <fullName evidence="3">Uncharacterized protein</fullName>
    </submittedName>
</protein>
<dbReference type="Proteomes" id="UP000004221">
    <property type="component" value="Unassembled WGS sequence"/>
</dbReference>
<dbReference type="SUPFAM" id="SSF88723">
    <property type="entry name" value="PIN domain-like"/>
    <property type="match status" value="1"/>
</dbReference>